<protein>
    <submittedName>
        <fullName evidence="2">Uncharacterized protein</fullName>
    </submittedName>
</protein>
<dbReference type="Proteomes" id="UP000660729">
    <property type="component" value="Unassembled WGS sequence"/>
</dbReference>
<feature type="region of interest" description="Disordered" evidence="1">
    <location>
        <begin position="1"/>
        <end position="20"/>
    </location>
</feature>
<feature type="compositionally biased region" description="Polar residues" evidence="1">
    <location>
        <begin position="1"/>
        <end position="12"/>
    </location>
</feature>
<name>A0A8H6RD73_9PEZI</name>
<feature type="region of interest" description="Disordered" evidence="1">
    <location>
        <begin position="141"/>
        <end position="161"/>
    </location>
</feature>
<sequence>MVSHRQGPNTMDVTHPCRANTEHVPSNISVRLQTRTCPDPSVNCQQAHPNIQSYLASIQLDLQTIGHVKAHVFNKQTMDAKDSPGMWEECQRYDQNHFGAKLDKIDNYLDNESFESDAEVKVQEARAIVYVEEVLLQETRRGREPGPINSAEHKSEGGDGGEKLEKHWRRLGFDAWSYTDPAWLCLSLEDVSWDCDRVLSE</sequence>
<dbReference type="AlphaFoldDB" id="A0A8H6RD73"/>
<feature type="compositionally biased region" description="Basic and acidic residues" evidence="1">
    <location>
        <begin position="151"/>
        <end position="161"/>
    </location>
</feature>
<reference evidence="2" key="1">
    <citation type="submission" date="2020-04" db="EMBL/GenBank/DDBJ databases">
        <title>Draft genome resource of the tomato pathogen Pseudocercospora fuligena.</title>
        <authorList>
            <person name="Zaccaron A."/>
        </authorList>
    </citation>
    <scope>NUCLEOTIDE SEQUENCE</scope>
    <source>
        <strain evidence="2">PF001</strain>
    </source>
</reference>
<evidence type="ECO:0000256" key="1">
    <source>
        <dbReference type="SAM" id="MobiDB-lite"/>
    </source>
</evidence>
<comment type="caution">
    <text evidence="2">The sequence shown here is derived from an EMBL/GenBank/DDBJ whole genome shotgun (WGS) entry which is preliminary data.</text>
</comment>
<accession>A0A8H6RD73</accession>
<organism evidence="2 3">
    <name type="scientific">Pseudocercospora fuligena</name>
    <dbReference type="NCBI Taxonomy" id="685502"/>
    <lineage>
        <taxon>Eukaryota</taxon>
        <taxon>Fungi</taxon>
        <taxon>Dikarya</taxon>
        <taxon>Ascomycota</taxon>
        <taxon>Pezizomycotina</taxon>
        <taxon>Dothideomycetes</taxon>
        <taxon>Dothideomycetidae</taxon>
        <taxon>Mycosphaerellales</taxon>
        <taxon>Mycosphaerellaceae</taxon>
        <taxon>Pseudocercospora</taxon>
    </lineage>
</organism>
<dbReference type="OrthoDB" id="3642764at2759"/>
<evidence type="ECO:0000313" key="2">
    <source>
        <dbReference type="EMBL" id="KAF7188936.1"/>
    </source>
</evidence>
<dbReference type="EMBL" id="JABCIY010000204">
    <property type="protein sequence ID" value="KAF7188936.1"/>
    <property type="molecule type" value="Genomic_DNA"/>
</dbReference>
<gene>
    <name evidence="2" type="ORF">HII31_09859</name>
</gene>
<evidence type="ECO:0000313" key="3">
    <source>
        <dbReference type="Proteomes" id="UP000660729"/>
    </source>
</evidence>
<keyword evidence="3" id="KW-1185">Reference proteome</keyword>
<proteinExistence type="predicted"/>